<evidence type="ECO:0000259" key="1">
    <source>
        <dbReference type="PROSITE" id="PS50404"/>
    </source>
</evidence>
<dbReference type="AlphaFoldDB" id="X1ICD1"/>
<protein>
    <recommendedName>
        <fullName evidence="1">GST N-terminal domain-containing protein</fullName>
    </recommendedName>
</protein>
<organism evidence="2">
    <name type="scientific">marine sediment metagenome</name>
    <dbReference type="NCBI Taxonomy" id="412755"/>
    <lineage>
        <taxon>unclassified sequences</taxon>
        <taxon>metagenomes</taxon>
        <taxon>ecological metagenomes</taxon>
    </lineage>
</organism>
<dbReference type="Gene3D" id="3.40.30.10">
    <property type="entry name" value="Glutaredoxin"/>
    <property type="match status" value="1"/>
</dbReference>
<dbReference type="InterPro" id="IPR050983">
    <property type="entry name" value="GST_Omega/HSP26"/>
</dbReference>
<dbReference type="PANTHER" id="PTHR43968">
    <property type="match status" value="1"/>
</dbReference>
<evidence type="ECO:0000313" key="2">
    <source>
        <dbReference type="EMBL" id="GAH80051.1"/>
    </source>
</evidence>
<feature type="non-terminal residue" evidence="2">
    <location>
        <position position="123"/>
    </location>
</feature>
<dbReference type="InterPro" id="IPR004045">
    <property type="entry name" value="Glutathione_S-Trfase_N"/>
</dbReference>
<name>X1ICD1_9ZZZZ</name>
<dbReference type="EMBL" id="BARU01040662">
    <property type="protein sequence ID" value="GAH80051.1"/>
    <property type="molecule type" value="Genomic_DNA"/>
</dbReference>
<sequence length="123" mass="13674">MIFEVLTTASCRWSIRNIVALREKQAAYTLVDVATAAGKAPWFLALTPFGKTPGLRHAGEIVVESREINEYVDAAAPGRALLPSDPLRRSWARIWNGYCDEVLMRCIYRLTAPVGTPERVDAL</sequence>
<comment type="caution">
    <text evidence="2">The sequence shown here is derived from an EMBL/GenBank/DDBJ whole genome shotgun (WGS) entry which is preliminary data.</text>
</comment>
<dbReference type="SUPFAM" id="SSF52833">
    <property type="entry name" value="Thioredoxin-like"/>
    <property type="match status" value="1"/>
</dbReference>
<dbReference type="PANTHER" id="PTHR43968:SF6">
    <property type="entry name" value="GLUTATHIONE S-TRANSFERASE OMEGA"/>
    <property type="match status" value="1"/>
</dbReference>
<dbReference type="Pfam" id="PF13409">
    <property type="entry name" value="GST_N_2"/>
    <property type="match status" value="1"/>
</dbReference>
<dbReference type="PROSITE" id="PS50404">
    <property type="entry name" value="GST_NTER"/>
    <property type="match status" value="1"/>
</dbReference>
<dbReference type="Gene3D" id="1.20.1050.10">
    <property type="match status" value="1"/>
</dbReference>
<feature type="domain" description="GST N-terminal" evidence="1">
    <location>
        <begin position="1"/>
        <end position="80"/>
    </location>
</feature>
<gene>
    <name evidence="2" type="ORF">S03H2_62831</name>
</gene>
<dbReference type="InterPro" id="IPR036249">
    <property type="entry name" value="Thioredoxin-like_sf"/>
</dbReference>
<dbReference type="GO" id="GO:0005737">
    <property type="term" value="C:cytoplasm"/>
    <property type="evidence" value="ECO:0007669"/>
    <property type="project" value="TreeGrafter"/>
</dbReference>
<reference evidence="2" key="1">
    <citation type="journal article" date="2014" name="Front. Microbiol.">
        <title>High frequency of phylogenetically diverse reductive dehalogenase-homologous genes in deep subseafloor sedimentary metagenomes.</title>
        <authorList>
            <person name="Kawai M."/>
            <person name="Futagami T."/>
            <person name="Toyoda A."/>
            <person name="Takaki Y."/>
            <person name="Nishi S."/>
            <person name="Hori S."/>
            <person name="Arai W."/>
            <person name="Tsubouchi T."/>
            <person name="Morono Y."/>
            <person name="Uchiyama I."/>
            <person name="Ito T."/>
            <person name="Fujiyama A."/>
            <person name="Inagaki F."/>
            <person name="Takami H."/>
        </authorList>
    </citation>
    <scope>NUCLEOTIDE SEQUENCE</scope>
    <source>
        <strain evidence="2">Expedition CK06-06</strain>
    </source>
</reference>
<proteinExistence type="predicted"/>
<accession>X1ICD1</accession>